<dbReference type="SUPFAM" id="SSF49464">
    <property type="entry name" value="Carboxypeptidase regulatory domain-like"/>
    <property type="match status" value="1"/>
</dbReference>
<accession>A0ABX1QSJ5</accession>
<dbReference type="Gene3D" id="2.60.40.1120">
    <property type="entry name" value="Carboxypeptidase-like, regulatory domain"/>
    <property type="match status" value="1"/>
</dbReference>
<comment type="caution">
    <text evidence="2">The sequence shown here is derived from an EMBL/GenBank/DDBJ whole genome shotgun (WGS) entry which is preliminary data.</text>
</comment>
<reference evidence="2 3" key="1">
    <citation type="submission" date="2020-02" db="EMBL/GenBank/DDBJ databases">
        <title>Flavobacterium sp. genome.</title>
        <authorList>
            <person name="Jung H.S."/>
            <person name="Baek J.H."/>
            <person name="Jeon C.O."/>
        </authorList>
    </citation>
    <scope>NUCLEOTIDE SEQUENCE [LARGE SCALE GENOMIC DNA]</scope>
    <source>
        <strain evidence="2 3">SE-s27</strain>
    </source>
</reference>
<sequence length="154" mass="18351">MKNRVIKVIIGIFLIFIIGLFIRPQKVIYEAKISGKVIDENGIPIKNAVVSRIEEKRWKNKQWGYEEHSEYKSQTTKTDDNGNFFLEQKSRIDWFHTPLDLPFAWCYADFEISKNGYETFKTKFDEYKSYKKNGCDACEKIEFKPKITLKKNYR</sequence>
<evidence type="ECO:0000256" key="1">
    <source>
        <dbReference type="SAM" id="Phobius"/>
    </source>
</evidence>
<dbReference type="Proteomes" id="UP000767947">
    <property type="component" value="Unassembled WGS sequence"/>
</dbReference>
<feature type="transmembrane region" description="Helical" evidence="1">
    <location>
        <begin position="6"/>
        <end position="22"/>
    </location>
</feature>
<proteinExistence type="predicted"/>
<protein>
    <submittedName>
        <fullName evidence="2">Carboxypeptidase regulatory-like domain-containing protein</fullName>
    </submittedName>
</protein>
<gene>
    <name evidence="2" type="ORF">G6042_00830</name>
</gene>
<keyword evidence="1" id="KW-1133">Transmembrane helix</keyword>
<evidence type="ECO:0000313" key="2">
    <source>
        <dbReference type="EMBL" id="NMH23814.1"/>
    </source>
</evidence>
<evidence type="ECO:0000313" key="3">
    <source>
        <dbReference type="Proteomes" id="UP000767947"/>
    </source>
</evidence>
<dbReference type="EMBL" id="JAAMPT010000171">
    <property type="protein sequence ID" value="NMH23814.1"/>
    <property type="molecule type" value="Genomic_DNA"/>
</dbReference>
<name>A0ABX1QSJ5_9FLAO</name>
<keyword evidence="3" id="KW-1185">Reference proteome</keyword>
<organism evidence="2 3">
    <name type="scientific">Flavobacterium solisilvae</name>
    <dbReference type="NCBI Taxonomy" id="1852019"/>
    <lineage>
        <taxon>Bacteria</taxon>
        <taxon>Pseudomonadati</taxon>
        <taxon>Bacteroidota</taxon>
        <taxon>Flavobacteriia</taxon>
        <taxon>Flavobacteriales</taxon>
        <taxon>Flavobacteriaceae</taxon>
        <taxon>Flavobacterium</taxon>
    </lineage>
</organism>
<dbReference type="InterPro" id="IPR008969">
    <property type="entry name" value="CarboxyPept-like_regulatory"/>
</dbReference>
<keyword evidence="1" id="KW-0812">Transmembrane</keyword>
<keyword evidence="1" id="KW-0472">Membrane</keyword>